<feature type="compositionally biased region" description="Basic and acidic residues" evidence="1">
    <location>
        <begin position="256"/>
        <end position="268"/>
    </location>
</feature>
<protein>
    <submittedName>
        <fullName evidence="2">Uncharacterized protein</fullName>
    </submittedName>
</protein>
<accession>A0AAD8WW31</accession>
<name>A0AAD8WW31_LOLMU</name>
<evidence type="ECO:0000313" key="2">
    <source>
        <dbReference type="EMBL" id="KAK1680268.1"/>
    </source>
</evidence>
<feature type="compositionally biased region" description="Acidic residues" evidence="1">
    <location>
        <begin position="269"/>
        <end position="278"/>
    </location>
</feature>
<comment type="caution">
    <text evidence="2">The sequence shown here is derived from an EMBL/GenBank/DDBJ whole genome shotgun (WGS) entry which is preliminary data.</text>
</comment>
<keyword evidence="3" id="KW-1185">Reference proteome</keyword>
<evidence type="ECO:0000313" key="3">
    <source>
        <dbReference type="Proteomes" id="UP001231189"/>
    </source>
</evidence>
<gene>
    <name evidence="2" type="ORF">QYE76_041116</name>
</gene>
<organism evidence="2 3">
    <name type="scientific">Lolium multiflorum</name>
    <name type="common">Italian ryegrass</name>
    <name type="synonym">Lolium perenne subsp. multiflorum</name>
    <dbReference type="NCBI Taxonomy" id="4521"/>
    <lineage>
        <taxon>Eukaryota</taxon>
        <taxon>Viridiplantae</taxon>
        <taxon>Streptophyta</taxon>
        <taxon>Embryophyta</taxon>
        <taxon>Tracheophyta</taxon>
        <taxon>Spermatophyta</taxon>
        <taxon>Magnoliopsida</taxon>
        <taxon>Liliopsida</taxon>
        <taxon>Poales</taxon>
        <taxon>Poaceae</taxon>
        <taxon>BOP clade</taxon>
        <taxon>Pooideae</taxon>
        <taxon>Poodae</taxon>
        <taxon>Poeae</taxon>
        <taxon>Poeae Chloroplast Group 2 (Poeae type)</taxon>
        <taxon>Loliodinae</taxon>
        <taxon>Loliinae</taxon>
        <taxon>Lolium</taxon>
    </lineage>
</organism>
<dbReference type="AlphaFoldDB" id="A0AAD8WW31"/>
<dbReference type="Proteomes" id="UP001231189">
    <property type="component" value="Unassembled WGS sequence"/>
</dbReference>
<sequence length="341" mass="38684">MVLSNFQTLYEGYLRVEPDIKLFQWFYQIRPEEWFYHKDLSSKDQASKLPEFKDEVAKESPFWKECPNLDDHQSLLRMAERIGKLTEWGNHVIMKNRPAITEENRVRSMAKFTTLEEVVPGALTGIGTGKPRTYHPPIPCAAAFMRYHTLYKVTKENYDFKIALDIYTNDSECPRVKEGWGDKRYQGPPPFSGCCTRYSGRFQAELSPRNLRVGEGSDTTALLRECHGLDCRVVAMINHQAFYDVLELSPANQAKERQRLEAQKKPADEPADEAEDTEEHLKYDEGSNASGRKSHKGPDSERLVSSFAGESLPRESTLPSSPTKDAQTEASSPAPSLAKDA</sequence>
<proteinExistence type="predicted"/>
<evidence type="ECO:0000256" key="1">
    <source>
        <dbReference type="SAM" id="MobiDB-lite"/>
    </source>
</evidence>
<feature type="compositionally biased region" description="Polar residues" evidence="1">
    <location>
        <begin position="317"/>
        <end position="334"/>
    </location>
</feature>
<dbReference type="EMBL" id="JAUUTY010000002">
    <property type="protein sequence ID" value="KAK1680268.1"/>
    <property type="molecule type" value="Genomic_DNA"/>
</dbReference>
<feature type="region of interest" description="Disordered" evidence="1">
    <location>
        <begin position="256"/>
        <end position="341"/>
    </location>
</feature>
<reference evidence="2" key="1">
    <citation type="submission" date="2023-07" db="EMBL/GenBank/DDBJ databases">
        <title>A chromosome-level genome assembly of Lolium multiflorum.</title>
        <authorList>
            <person name="Chen Y."/>
            <person name="Copetti D."/>
            <person name="Kolliker R."/>
            <person name="Studer B."/>
        </authorList>
    </citation>
    <scope>NUCLEOTIDE SEQUENCE</scope>
    <source>
        <strain evidence="2">02402/16</strain>
        <tissue evidence="2">Leaf</tissue>
    </source>
</reference>